<accession>A0A6J6PHX7</accession>
<gene>
    <name evidence="1" type="ORF">UFOPK2366_01010</name>
</gene>
<sequence>MWIGGIATDDKHIAHVVGVEPLGDSRHLLGAFNHARSEVRNHRVAKVLQLGCHVERGLNVFGRRTGDRNSGRLGQLRKLQVRLGCGNQLKVRMGHAVDDAWGAGLFIDGAGALT</sequence>
<dbReference type="AlphaFoldDB" id="A0A6J6PHX7"/>
<evidence type="ECO:0000313" key="1">
    <source>
        <dbReference type="EMBL" id="CAB4696038.1"/>
    </source>
</evidence>
<reference evidence="1" key="1">
    <citation type="submission" date="2020-05" db="EMBL/GenBank/DDBJ databases">
        <authorList>
            <person name="Chiriac C."/>
            <person name="Salcher M."/>
            <person name="Ghai R."/>
            <person name="Kavagutti S V."/>
        </authorList>
    </citation>
    <scope>NUCLEOTIDE SEQUENCE</scope>
</reference>
<dbReference type="EMBL" id="CAEZXM010000174">
    <property type="protein sequence ID" value="CAB4696038.1"/>
    <property type="molecule type" value="Genomic_DNA"/>
</dbReference>
<proteinExistence type="predicted"/>
<name>A0A6J6PHX7_9ZZZZ</name>
<protein>
    <submittedName>
        <fullName evidence="1">Unannotated protein</fullName>
    </submittedName>
</protein>
<organism evidence="1">
    <name type="scientific">freshwater metagenome</name>
    <dbReference type="NCBI Taxonomy" id="449393"/>
    <lineage>
        <taxon>unclassified sequences</taxon>
        <taxon>metagenomes</taxon>
        <taxon>ecological metagenomes</taxon>
    </lineage>
</organism>